<evidence type="ECO:0000313" key="11">
    <source>
        <dbReference type="EMBL" id="AFP07587.1"/>
    </source>
</evidence>
<dbReference type="PANTHER" id="PTHR12300:SF93">
    <property type="entry name" value="RECEPTOR EXPRESSION-ENHANCING PROTEIN 5"/>
    <property type="match status" value="1"/>
</dbReference>
<comment type="subcellular location">
    <subcellularLocation>
        <location evidence="2">Endoplasmic reticulum membrane</location>
        <topology evidence="2">Multi-pass membrane protein</topology>
    </subcellularLocation>
    <subcellularLocation>
        <location evidence="10">Membrane</location>
        <topology evidence="10">Multi-pass membrane protein</topology>
    </subcellularLocation>
    <subcellularLocation>
        <location evidence="1">Sarcoplasmic reticulum membrane</location>
        <topology evidence="1">Multi-pass membrane protein</topology>
    </subcellularLocation>
</comment>
<accession>V9L6C1</accession>
<keyword evidence="7 10" id="KW-1133">Transmembrane helix</keyword>
<dbReference type="InterPro" id="IPR004345">
    <property type="entry name" value="TB2_DP1_HVA22"/>
</dbReference>
<evidence type="ECO:0000256" key="3">
    <source>
        <dbReference type="ARBA" id="ARBA00008573"/>
    </source>
</evidence>
<dbReference type="Pfam" id="PF03134">
    <property type="entry name" value="TB2_DP1_HVA22"/>
    <property type="match status" value="1"/>
</dbReference>
<comment type="similarity">
    <text evidence="3 10">Belongs to the DP1 family.</text>
</comment>
<feature type="transmembrane region" description="Helical" evidence="10">
    <location>
        <begin position="86"/>
        <end position="107"/>
    </location>
</feature>
<evidence type="ECO:0000256" key="6">
    <source>
        <dbReference type="ARBA" id="ARBA00022951"/>
    </source>
</evidence>
<proteinExistence type="evidence at transcript level"/>
<evidence type="ECO:0000256" key="5">
    <source>
        <dbReference type="ARBA" id="ARBA00022824"/>
    </source>
</evidence>
<dbReference type="GO" id="GO:0033017">
    <property type="term" value="C:sarcoplasmic reticulum membrane"/>
    <property type="evidence" value="ECO:0007669"/>
    <property type="project" value="UniProtKB-SubCell"/>
</dbReference>
<sequence length="189" mass="21218">MAAAMLERLKKFLNQDNALGNALGKVESKTGVKRHYTALAVIGVLSVYLVFGYAASLLCNLIGFVYPAYISIKAIESPQKDDDTIWLMYWVVYGIFSVAEFFADIFLSWFPFYYIGKCVFLVWCMAPTSSNGSQLIYKRFIRPFFIKHGDKVDRFAKDLTNKASEAADSISSVAKKATANILLEEKKST</sequence>
<keyword evidence="11" id="KW-0675">Receptor</keyword>
<feature type="transmembrane region" description="Helical" evidence="10">
    <location>
        <begin position="38"/>
        <end position="66"/>
    </location>
</feature>
<evidence type="ECO:0000256" key="2">
    <source>
        <dbReference type="ARBA" id="ARBA00004477"/>
    </source>
</evidence>
<evidence type="ECO:0000256" key="8">
    <source>
        <dbReference type="ARBA" id="ARBA00023136"/>
    </source>
</evidence>
<name>V9L6C1_CALMI</name>
<organism evidence="11">
    <name type="scientific">Callorhinchus milii</name>
    <name type="common">Ghost shark</name>
    <dbReference type="NCBI Taxonomy" id="7868"/>
    <lineage>
        <taxon>Eukaryota</taxon>
        <taxon>Metazoa</taxon>
        <taxon>Chordata</taxon>
        <taxon>Craniata</taxon>
        <taxon>Vertebrata</taxon>
        <taxon>Chondrichthyes</taxon>
        <taxon>Holocephali</taxon>
        <taxon>Chimaeriformes</taxon>
        <taxon>Callorhinchidae</taxon>
        <taxon>Callorhinchus</taxon>
    </lineage>
</organism>
<keyword evidence="8 10" id="KW-0472">Membrane</keyword>
<evidence type="ECO:0000256" key="10">
    <source>
        <dbReference type="RuleBase" id="RU362006"/>
    </source>
</evidence>
<keyword evidence="6" id="KW-0703">Sarcoplasmic reticulum</keyword>
<keyword evidence="5" id="KW-0256">Endoplasmic reticulum</keyword>
<comment type="function">
    <text evidence="9">Plays an essential role in heart function and development by regulating the organization and function of the sarcoplasmic reticulum in cardiomyocytes.</text>
</comment>
<evidence type="ECO:0000256" key="4">
    <source>
        <dbReference type="ARBA" id="ARBA00022692"/>
    </source>
</evidence>
<evidence type="ECO:0000256" key="1">
    <source>
        <dbReference type="ARBA" id="ARBA00004326"/>
    </source>
</evidence>
<dbReference type="PANTHER" id="PTHR12300">
    <property type="entry name" value="HVA22-LIKE PROTEINS"/>
    <property type="match status" value="1"/>
</dbReference>
<evidence type="ECO:0000256" key="9">
    <source>
        <dbReference type="ARBA" id="ARBA00037732"/>
    </source>
</evidence>
<reference evidence="11" key="1">
    <citation type="journal article" date="2014" name="Nature">
        <title>Elephant shark genome provides unique insights into gnathostome evolution.</title>
        <authorList>
            <consortium name="International Elephant Shark Genome Sequencing Consortium"/>
            <person name="Venkatesh B."/>
            <person name="Lee A.P."/>
            <person name="Ravi V."/>
            <person name="Maurya A.K."/>
            <person name="Lian M.M."/>
            <person name="Swann J.B."/>
            <person name="Ohta Y."/>
            <person name="Flajnik M.F."/>
            <person name="Sutoh Y."/>
            <person name="Kasahara M."/>
            <person name="Hoon S."/>
            <person name="Gangu V."/>
            <person name="Roy S.W."/>
            <person name="Irimia M."/>
            <person name="Korzh V."/>
            <person name="Kondrychyn I."/>
            <person name="Lim Z.W."/>
            <person name="Tay B.H."/>
            <person name="Tohari S."/>
            <person name="Kong K.W."/>
            <person name="Ho S."/>
            <person name="Lorente-Galdos B."/>
            <person name="Quilez J."/>
            <person name="Marques-Bonet T."/>
            <person name="Raney B.J."/>
            <person name="Ingham P.W."/>
            <person name="Tay A."/>
            <person name="Hillier L.W."/>
            <person name="Minx P."/>
            <person name="Boehm T."/>
            <person name="Wilson R.K."/>
            <person name="Brenner S."/>
            <person name="Warren W.C."/>
        </authorList>
    </citation>
    <scope>NUCLEOTIDE SEQUENCE</scope>
    <source>
        <tissue evidence="11">Spleen</tissue>
    </source>
</reference>
<protein>
    <recommendedName>
        <fullName evidence="10">Receptor expression-enhancing protein</fullName>
    </recommendedName>
</protein>
<dbReference type="EMBL" id="JW875070">
    <property type="protein sequence ID" value="AFP07587.1"/>
    <property type="molecule type" value="mRNA"/>
</dbReference>
<keyword evidence="4 10" id="KW-0812">Transmembrane</keyword>
<evidence type="ECO:0000256" key="7">
    <source>
        <dbReference type="ARBA" id="ARBA00022989"/>
    </source>
</evidence>
<dbReference type="AlphaFoldDB" id="V9L6C1"/>